<dbReference type="RefSeq" id="XP_065950178.2">
    <property type="nucleotide sequence ID" value="XM_066094106.2"/>
</dbReference>
<feature type="compositionally biased region" description="Basic and acidic residues" evidence="1">
    <location>
        <begin position="1"/>
        <end position="11"/>
    </location>
</feature>
<name>A0A1D8NC32_YARLL</name>
<dbReference type="Proteomes" id="UP000182444">
    <property type="component" value="Chromosome 1C"/>
</dbReference>
<sequence>MLKLKPFRDTANKTNQVPQHAQVDDVGQITRKVAALNINNTADKENRAPEGKAFVSGSSAFCPASPATPKRKPLGLIDSPGPKPNDYVYYTSELAPHRKPLGSAANQAKMPRKLMANDPAKRKLVLMR</sequence>
<evidence type="ECO:0000313" key="3">
    <source>
        <dbReference type="Proteomes" id="UP000182444"/>
    </source>
</evidence>
<organism evidence="2 3">
    <name type="scientific">Yarrowia lipolytica</name>
    <name type="common">Candida lipolytica</name>
    <dbReference type="NCBI Taxonomy" id="4952"/>
    <lineage>
        <taxon>Eukaryota</taxon>
        <taxon>Fungi</taxon>
        <taxon>Dikarya</taxon>
        <taxon>Ascomycota</taxon>
        <taxon>Saccharomycotina</taxon>
        <taxon>Dipodascomycetes</taxon>
        <taxon>Dipodascales</taxon>
        <taxon>Dipodascales incertae sedis</taxon>
        <taxon>Yarrowia</taxon>
    </lineage>
</organism>
<feature type="region of interest" description="Disordered" evidence="1">
    <location>
        <begin position="46"/>
        <end position="82"/>
    </location>
</feature>
<dbReference type="VEuPathDB" id="FungiDB:YALI1_C29365g"/>
<reference evidence="2 3" key="1">
    <citation type="journal article" date="2016" name="PLoS ONE">
        <title>Sequence Assembly of Yarrowia lipolytica Strain W29/CLIB89 Shows Transposable Element Diversity.</title>
        <authorList>
            <person name="Magnan C."/>
            <person name="Yu J."/>
            <person name="Chang I."/>
            <person name="Jahn E."/>
            <person name="Kanomata Y."/>
            <person name="Wu J."/>
            <person name="Zeller M."/>
            <person name="Oakes M."/>
            <person name="Baldi P."/>
            <person name="Sandmeyer S."/>
        </authorList>
    </citation>
    <scope>NUCLEOTIDE SEQUENCE [LARGE SCALE GENOMIC DNA]</scope>
    <source>
        <strain evidence="3">CLIB89(W29)</strain>
    </source>
</reference>
<evidence type="ECO:0000256" key="1">
    <source>
        <dbReference type="SAM" id="MobiDB-lite"/>
    </source>
</evidence>
<dbReference type="GeneID" id="90949501"/>
<protein>
    <submittedName>
        <fullName evidence="2">Uncharacterized protein</fullName>
    </submittedName>
</protein>
<accession>A0A1D8NC32</accession>
<feature type="region of interest" description="Disordered" evidence="1">
    <location>
        <begin position="1"/>
        <end position="20"/>
    </location>
</feature>
<evidence type="ECO:0000313" key="2">
    <source>
        <dbReference type="EMBL" id="AOW03190.1"/>
    </source>
</evidence>
<dbReference type="KEGG" id="yli:90949501"/>
<dbReference type="AlphaFoldDB" id="A0A1D8NC32"/>
<gene>
    <name evidence="2" type="ORF">YALI1_C29365g</name>
</gene>
<dbReference type="EMBL" id="CP017555">
    <property type="protein sequence ID" value="AOW03190.1"/>
    <property type="molecule type" value="Genomic_DNA"/>
</dbReference>
<proteinExistence type="predicted"/>